<feature type="compositionally biased region" description="Basic residues" evidence="1">
    <location>
        <begin position="159"/>
        <end position="176"/>
    </location>
</feature>
<feature type="compositionally biased region" description="Polar residues" evidence="1">
    <location>
        <begin position="88"/>
        <end position="98"/>
    </location>
</feature>
<evidence type="ECO:0000313" key="2">
    <source>
        <dbReference type="EMBL" id="GMI07934.1"/>
    </source>
</evidence>
<comment type="caution">
    <text evidence="2">The sequence shown here is derived from an EMBL/GenBank/DDBJ whole genome shotgun (WGS) entry which is preliminary data.</text>
</comment>
<feature type="compositionally biased region" description="Basic and acidic residues" evidence="1">
    <location>
        <begin position="99"/>
        <end position="108"/>
    </location>
</feature>
<feature type="compositionally biased region" description="Gly residues" evidence="1">
    <location>
        <begin position="333"/>
        <end position="344"/>
    </location>
</feature>
<feature type="region of interest" description="Disordered" evidence="1">
    <location>
        <begin position="81"/>
        <end position="108"/>
    </location>
</feature>
<accession>A0A9W7CNG9</accession>
<feature type="compositionally biased region" description="Basic and acidic residues" evidence="1">
    <location>
        <begin position="519"/>
        <end position="528"/>
    </location>
</feature>
<gene>
    <name evidence="2" type="ORF">TrVE_jg11153</name>
</gene>
<feature type="region of interest" description="Disordered" evidence="1">
    <location>
        <begin position="139"/>
        <end position="246"/>
    </location>
</feature>
<keyword evidence="3" id="KW-1185">Reference proteome</keyword>
<feature type="compositionally biased region" description="Basic and acidic residues" evidence="1">
    <location>
        <begin position="475"/>
        <end position="491"/>
    </location>
</feature>
<evidence type="ECO:0000256" key="1">
    <source>
        <dbReference type="SAM" id="MobiDB-lite"/>
    </source>
</evidence>
<feature type="region of interest" description="Disordered" evidence="1">
    <location>
        <begin position="475"/>
        <end position="565"/>
    </location>
</feature>
<evidence type="ECO:0000313" key="3">
    <source>
        <dbReference type="Proteomes" id="UP001165160"/>
    </source>
</evidence>
<sequence length="599" mass="65151">MTGSKDSAGVAPSPSNSSDSTIPGSSIELDTSGRSSPALTALSSKRMSKQMGLITSRVKSFFRSSKRGSKKVFVTQMNRPSIKDELSTVESEAQVSERSVSDPDKGMSARDLAHYELEQIETVKANGEKSVRMQFARRNSQYHQGASVLKNTTSSPTNKSRKGGGKRNLHGWRTQRRLNIENSLKEQSISEMGGGDDSAGENYEDNGLYGTFDLNESGSREEEGGSSRGGSREYGYGESAPPSTISLDGEDLGIVEYHKHLELDCINNGEDGDGGEGDAASAIYLPTTPGPSRIRRKSLSDLTDLAVDRQPVKFSPPGSMKHLPVVAANQVGGDTGGGGDGSGSESGVRRNNGTGSLRSQASLASVSESEEPDVDHIKVRIHPGLIVNVIENVLNFDKDEDEGGGQVIGTDIWYTKDEISEFRVQGNEEQFQEELTTAQDNMKRLVVNKDDLNYKKEMEMSKMIAKLLETDWEEGMSKSDKSGKQTWDKGGGESGGSTMFYMGDDGRATFENEDDAEEDRTWETDTARRRERRRTRGTFTVRSRRGTKVDLSKEGGSNRNSMGENDLKDIIGQAKAETVAAIMAVEALNFSDDDADCKL</sequence>
<feature type="compositionally biased region" description="Polar residues" evidence="1">
    <location>
        <begin position="180"/>
        <end position="190"/>
    </location>
</feature>
<protein>
    <submittedName>
        <fullName evidence="2">Uncharacterized protein</fullName>
    </submittedName>
</protein>
<feature type="compositionally biased region" description="Polar residues" evidence="1">
    <location>
        <begin position="139"/>
        <end position="158"/>
    </location>
</feature>
<name>A0A9W7CNG9_9STRA</name>
<feature type="compositionally biased region" description="Basic residues" evidence="1">
    <location>
        <begin position="529"/>
        <end position="546"/>
    </location>
</feature>
<feature type="compositionally biased region" description="Polar residues" evidence="1">
    <location>
        <begin position="13"/>
        <end position="45"/>
    </location>
</feature>
<feature type="region of interest" description="Disordered" evidence="1">
    <location>
        <begin position="1"/>
        <end position="49"/>
    </location>
</feature>
<proteinExistence type="predicted"/>
<organism evidence="2 3">
    <name type="scientific">Triparma verrucosa</name>
    <dbReference type="NCBI Taxonomy" id="1606542"/>
    <lineage>
        <taxon>Eukaryota</taxon>
        <taxon>Sar</taxon>
        <taxon>Stramenopiles</taxon>
        <taxon>Ochrophyta</taxon>
        <taxon>Bolidophyceae</taxon>
        <taxon>Parmales</taxon>
        <taxon>Triparmaceae</taxon>
        <taxon>Triparma</taxon>
    </lineage>
</organism>
<dbReference type="Proteomes" id="UP001165160">
    <property type="component" value="Unassembled WGS sequence"/>
</dbReference>
<feature type="compositionally biased region" description="Polar residues" evidence="1">
    <location>
        <begin position="349"/>
        <end position="367"/>
    </location>
</feature>
<dbReference type="AlphaFoldDB" id="A0A9W7CNG9"/>
<feature type="region of interest" description="Disordered" evidence="1">
    <location>
        <begin position="329"/>
        <end position="373"/>
    </location>
</feature>
<dbReference type="EMBL" id="BRXX01000372">
    <property type="protein sequence ID" value="GMI07934.1"/>
    <property type="molecule type" value="Genomic_DNA"/>
</dbReference>
<reference evidence="3" key="1">
    <citation type="journal article" date="2023" name="Commun. Biol.">
        <title>Genome analysis of Parmales, the sister group of diatoms, reveals the evolutionary specialization of diatoms from phago-mixotrophs to photoautotrophs.</title>
        <authorList>
            <person name="Ban H."/>
            <person name="Sato S."/>
            <person name="Yoshikawa S."/>
            <person name="Yamada K."/>
            <person name="Nakamura Y."/>
            <person name="Ichinomiya M."/>
            <person name="Sato N."/>
            <person name="Blanc-Mathieu R."/>
            <person name="Endo H."/>
            <person name="Kuwata A."/>
            <person name="Ogata H."/>
        </authorList>
    </citation>
    <scope>NUCLEOTIDE SEQUENCE [LARGE SCALE GENOMIC DNA]</scope>
    <source>
        <strain evidence="3">NIES 3699</strain>
    </source>
</reference>